<dbReference type="PANTHER" id="PTHR10887">
    <property type="entry name" value="DNA2/NAM7 HELICASE FAMILY"/>
    <property type="match status" value="1"/>
</dbReference>
<dbReference type="EMBL" id="ML977313">
    <property type="protein sequence ID" value="KAF2120939.1"/>
    <property type="molecule type" value="Genomic_DNA"/>
</dbReference>
<sequence>MSGSNRFGPISGQNDMDESFIGFDDMMDFELETPVAAGTFQGAPTAASAPAPRHSFEELKELPNEWKFKECADREPNPYVKTPVGNADLVHRDYRQKDSPSFVRDARGNEPMPAIVMFNDQAQTTSATGEPIHVDQQVPVTIGYLADRGTPDAAEKEKVSVRLSFLTNTQFSAARLHIKRPKGEVQFRVFGPWIQRDTNQQKTGFGITEMRSDGSDQAEAVAVRIHRNHPQLSQYTKAHDLVATKMMLYKPGTKSDKGISLRPQFYGIKRTEVDEICKKFAAGEELREDEILIARLSSTTNFTVFRRIDKPQGADPTKFFSYMKACMFLNIMHGCLWFYRLQAPDVGLMDAQFPLDSLEVPRWLVKTWRATKPFSGDALRKDANETAGIIAVDPLTWTPFNGILEYPDLDSAAFMGCLAMVRDQQHSQALIKRMYSSDDGALEAQFRSNPKPATETELKLTCRLGKRDLVFQGQVLDDMFGSQGSGFDMVAGVVGPDADLTGKRLPVTLELMSDPTTTDRAINCIGHMAQGVERDYGVDFCHFLLGAPPSIPADKTSSLRARLGENKVARTNANLGSNYGLNEPQVDAAMAPITAPNGVNLTWGPAGTGKTRTMAASIAEMASLETPVIIACSGNDAVEKALEECLTAKPDLKAVRFVSGSRSSKRLGSDKSPSNDTPMESNDNDGAASEPLDETWELYLELCEAKETAHPELLFHVLKLKEIENWSNTEGHAKFEDAKSYLSIKAELMSAKPKATRKSLKAQLSDLDEDLTAYFWQHCVEALFVTWSSAPNDQLWSYKPRIGWIDEAGQANLGDLCMAWAPFKNSLESANLGGDFVELGPVATSHDANEALYAQSVSLFQSLIQDKNATWPYHMLKVTYRSCLDVTRFANETFYKGLLENHESTLIENGLQKTLRQFLANLNNAWNGEMRIAIDVNGEAHHKRFGTTMSLCNEKEADIIARLISKLTKFEPVDDGKEPKAVKIMPGHCGVYTVYKGQARLIGQKLRELGIRYSKKMSKDPTVVKFCTTTYGVQGGDVDFGFISNVSRDPQDANKKIKFLGDSKNQAVNLTRARWGDFAAANFGDLVAVMQNQNMEVRAKATLLHTAVNVYRKFIEHVHDRKSIISSLDIEEALLDDKPKVLQVSRYRKAHPEPIKSAKGQGTQASAQPVTGAAGSTGAPATASNRPGFGRSEKKRPHSTGQTQSSNAAPNAGNKKQKKARIPKQADTQGQQASQPPHGQPSPYSQPVPVHQDASVPTQTAAAASASSTAFPPLPTQTSAFAAPPQPPVKPAKPAPEEPEPIEKQLEGLNVVGKSLNEDKKEKKKQLAEEAARRGISQTQLKKLQKQEREAAAAANQSKGNVQSMPKSEEDTPMNWSDEIEAQIEAEKRKNEMNEGADGNAEELATTTSIQLQVGPLTLSILFSVSVEHQFTPFMGRSVAFSVKERLFPELSYGVVVGRSINSRMFQVLVGIIHVLTMVVRASSGVSFALQSYNTRHFALFSYDPHQYPLRYRAIDNATDTLA</sequence>
<dbReference type="InterPro" id="IPR045055">
    <property type="entry name" value="DNA2/NAM7-like"/>
</dbReference>
<dbReference type="InterPro" id="IPR041677">
    <property type="entry name" value="DNA2/NAM7_AAA_11"/>
</dbReference>
<evidence type="ECO:0000256" key="1">
    <source>
        <dbReference type="SAM" id="MobiDB-lite"/>
    </source>
</evidence>
<feature type="compositionally biased region" description="Polar residues" evidence="1">
    <location>
        <begin position="1226"/>
        <end position="1237"/>
    </location>
</feature>
<evidence type="ECO:0000259" key="3">
    <source>
        <dbReference type="Pfam" id="PF13087"/>
    </source>
</evidence>
<dbReference type="PANTHER" id="PTHR10887:SF495">
    <property type="entry name" value="HELICASE SENATAXIN ISOFORM X1-RELATED"/>
    <property type="match status" value="1"/>
</dbReference>
<dbReference type="Gene3D" id="3.40.50.300">
    <property type="entry name" value="P-loop containing nucleotide triphosphate hydrolases"/>
    <property type="match status" value="2"/>
</dbReference>
<feature type="region of interest" description="Disordered" evidence="1">
    <location>
        <begin position="1151"/>
        <end position="1300"/>
    </location>
</feature>
<feature type="domain" description="DNA2/NAM7 helicase helicase" evidence="2">
    <location>
        <begin position="581"/>
        <end position="843"/>
    </location>
</feature>
<dbReference type="Pfam" id="PF13087">
    <property type="entry name" value="AAA_12"/>
    <property type="match status" value="1"/>
</dbReference>
<name>A0A6A5ZND9_9PLEO</name>
<proteinExistence type="predicted"/>
<dbReference type="InterPro" id="IPR041679">
    <property type="entry name" value="DNA2/NAM7-like_C"/>
</dbReference>
<feature type="domain" description="DNA2/NAM7 helicase-like C-terminal" evidence="3">
    <location>
        <begin position="856"/>
        <end position="1074"/>
    </location>
</feature>
<evidence type="ECO:0000313" key="4">
    <source>
        <dbReference type="EMBL" id="KAF2120939.1"/>
    </source>
</evidence>
<organism evidence="4 5">
    <name type="scientific">Lophiotrema nucula</name>
    <dbReference type="NCBI Taxonomy" id="690887"/>
    <lineage>
        <taxon>Eukaryota</taxon>
        <taxon>Fungi</taxon>
        <taxon>Dikarya</taxon>
        <taxon>Ascomycota</taxon>
        <taxon>Pezizomycotina</taxon>
        <taxon>Dothideomycetes</taxon>
        <taxon>Pleosporomycetidae</taxon>
        <taxon>Pleosporales</taxon>
        <taxon>Lophiotremataceae</taxon>
        <taxon>Lophiotrema</taxon>
    </lineage>
</organism>
<feature type="compositionally biased region" description="Polar residues" evidence="1">
    <location>
        <begin position="671"/>
        <end position="681"/>
    </location>
</feature>
<dbReference type="GO" id="GO:0004386">
    <property type="term" value="F:helicase activity"/>
    <property type="evidence" value="ECO:0007669"/>
    <property type="project" value="InterPro"/>
</dbReference>
<feature type="region of interest" description="Disordered" evidence="1">
    <location>
        <begin position="1314"/>
        <end position="1375"/>
    </location>
</feature>
<feature type="compositionally biased region" description="Polar residues" evidence="1">
    <location>
        <begin position="1160"/>
        <end position="1169"/>
    </location>
</feature>
<feature type="compositionally biased region" description="Low complexity" evidence="1">
    <location>
        <begin position="1171"/>
        <end position="1184"/>
    </location>
</feature>
<feature type="compositionally biased region" description="Pro residues" evidence="1">
    <location>
        <begin position="1284"/>
        <end position="1294"/>
    </location>
</feature>
<dbReference type="Pfam" id="PF13086">
    <property type="entry name" value="AAA_11"/>
    <property type="match status" value="1"/>
</dbReference>
<feature type="region of interest" description="Disordered" evidence="1">
    <location>
        <begin position="663"/>
        <end position="689"/>
    </location>
</feature>
<dbReference type="OrthoDB" id="3946766at2759"/>
<dbReference type="SUPFAM" id="SSF52540">
    <property type="entry name" value="P-loop containing nucleoside triphosphate hydrolases"/>
    <property type="match status" value="1"/>
</dbReference>
<evidence type="ECO:0000313" key="5">
    <source>
        <dbReference type="Proteomes" id="UP000799770"/>
    </source>
</evidence>
<accession>A0A6A5ZND9</accession>
<dbReference type="Proteomes" id="UP000799770">
    <property type="component" value="Unassembled WGS sequence"/>
</dbReference>
<dbReference type="InterPro" id="IPR027417">
    <property type="entry name" value="P-loop_NTPase"/>
</dbReference>
<reference evidence="4" key="1">
    <citation type="journal article" date="2020" name="Stud. Mycol.">
        <title>101 Dothideomycetes genomes: a test case for predicting lifestyles and emergence of pathogens.</title>
        <authorList>
            <person name="Haridas S."/>
            <person name="Albert R."/>
            <person name="Binder M."/>
            <person name="Bloem J."/>
            <person name="Labutti K."/>
            <person name="Salamov A."/>
            <person name="Andreopoulos B."/>
            <person name="Baker S."/>
            <person name="Barry K."/>
            <person name="Bills G."/>
            <person name="Bluhm B."/>
            <person name="Cannon C."/>
            <person name="Castanera R."/>
            <person name="Culley D."/>
            <person name="Daum C."/>
            <person name="Ezra D."/>
            <person name="Gonzalez J."/>
            <person name="Henrissat B."/>
            <person name="Kuo A."/>
            <person name="Liang C."/>
            <person name="Lipzen A."/>
            <person name="Lutzoni F."/>
            <person name="Magnuson J."/>
            <person name="Mondo S."/>
            <person name="Nolan M."/>
            <person name="Ohm R."/>
            <person name="Pangilinan J."/>
            <person name="Park H.-J."/>
            <person name="Ramirez L."/>
            <person name="Alfaro M."/>
            <person name="Sun H."/>
            <person name="Tritt A."/>
            <person name="Yoshinaga Y."/>
            <person name="Zwiers L.-H."/>
            <person name="Turgeon B."/>
            <person name="Goodwin S."/>
            <person name="Spatafora J."/>
            <person name="Crous P."/>
            <person name="Grigoriev I."/>
        </authorList>
    </citation>
    <scope>NUCLEOTIDE SEQUENCE</scope>
    <source>
        <strain evidence="4">CBS 627.86</strain>
    </source>
</reference>
<keyword evidence="5" id="KW-1185">Reference proteome</keyword>
<feature type="compositionally biased region" description="Low complexity" evidence="1">
    <location>
        <begin position="1254"/>
        <end position="1271"/>
    </location>
</feature>
<feature type="compositionally biased region" description="Polar residues" evidence="1">
    <location>
        <begin position="1199"/>
        <end position="1209"/>
    </location>
</feature>
<gene>
    <name evidence="4" type="ORF">BDV96DRAFT_641584</name>
</gene>
<feature type="compositionally biased region" description="Basic and acidic residues" evidence="1">
    <location>
        <begin position="1316"/>
        <end position="1333"/>
    </location>
</feature>
<protein>
    <submittedName>
        <fullName evidence="4">AAA domain-containing protein</fullName>
    </submittedName>
</protein>
<feature type="compositionally biased region" description="Polar residues" evidence="1">
    <location>
        <begin position="1355"/>
        <end position="1366"/>
    </location>
</feature>
<evidence type="ECO:0000259" key="2">
    <source>
        <dbReference type="Pfam" id="PF13086"/>
    </source>
</evidence>